<keyword evidence="6" id="KW-1185">Reference proteome</keyword>
<evidence type="ECO:0000313" key="5">
    <source>
        <dbReference type="EMBL" id="GHD86071.1"/>
    </source>
</evidence>
<accession>A0A918Y1N3</accession>
<gene>
    <name evidence="5" type="ORF">GCM10010508_12420</name>
</gene>
<reference evidence="5" key="1">
    <citation type="journal article" date="2014" name="Int. J. Syst. Evol. Microbiol.">
        <title>Complete genome sequence of Corynebacterium casei LMG S-19264T (=DSM 44701T), isolated from a smear-ripened cheese.</title>
        <authorList>
            <consortium name="US DOE Joint Genome Institute (JGI-PGF)"/>
            <person name="Walter F."/>
            <person name="Albersmeier A."/>
            <person name="Kalinowski J."/>
            <person name="Ruckert C."/>
        </authorList>
    </citation>
    <scope>NUCLEOTIDE SEQUENCE</scope>
    <source>
        <strain evidence="5">JCM 4654</strain>
    </source>
</reference>
<dbReference type="InterPro" id="IPR016181">
    <property type="entry name" value="Acyl_CoA_acyltransferase"/>
</dbReference>
<evidence type="ECO:0000256" key="1">
    <source>
        <dbReference type="ARBA" id="ARBA00022679"/>
    </source>
</evidence>
<dbReference type="GO" id="GO:0016747">
    <property type="term" value="F:acyltransferase activity, transferring groups other than amino-acyl groups"/>
    <property type="evidence" value="ECO:0007669"/>
    <property type="project" value="InterPro"/>
</dbReference>
<dbReference type="EMBL" id="BMVF01000003">
    <property type="protein sequence ID" value="GHD86071.1"/>
    <property type="molecule type" value="Genomic_DNA"/>
</dbReference>
<dbReference type="InterPro" id="IPR050680">
    <property type="entry name" value="YpeA/RimI_acetyltransf"/>
</dbReference>
<reference evidence="5" key="2">
    <citation type="submission" date="2020-09" db="EMBL/GenBank/DDBJ databases">
        <authorList>
            <person name="Sun Q."/>
            <person name="Ohkuma M."/>
        </authorList>
    </citation>
    <scope>NUCLEOTIDE SEQUENCE</scope>
    <source>
        <strain evidence="5">JCM 4654</strain>
    </source>
</reference>
<dbReference type="PANTHER" id="PTHR43420:SF3">
    <property type="entry name" value="N-ACETYLTRANSFERASE DOMAIN-CONTAINING PROTEIN"/>
    <property type="match status" value="1"/>
</dbReference>
<dbReference type="Pfam" id="PF08445">
    <property type="entry name" value="FR47"/>
    <property type="match status" value="1"/>
</dbReference>
<dbReference type="Proteomes" id="UP000608955">
    <property type="component" value="Unassembled WGS sequence"/>
</dbReference>
<evidence type="ECO:0000259" key="4">
    <source>
        <dbReference type="PROSITE" id="PS51186"/>
    </source>
</evidence>
<evidence type="ECO:0000256" key="3">
    <source>
        <dbReference type="SAM" id="MobiDB-lite"/>
    </source>
</evidence>
<dbReference type="InterPro" id="IPR000182">
    <property type="entry name" value="GNAT_dom"/>
</dbReference>
<feature type="domain" description="N-acetyltransferase" evidence="4">
    <location>
        <begin position="183"/>
        <end position="316"/>
    </location>
</feature>
<comment type="caution">
    <text evidence="5">The sequence shown here is derived from an EMBL/GenBank/DDBJ whole genome shotgun (WGS) entry which is preliminary data.</text>
</comment>
<dbReference type="InterPro" id="IPR013653">
    <property type="entry name" value="GCN5-like_dom"/>
</dbReference>
<keyword evidence="2" id="KW-0012">Acyltransferase</keyword>
<dbReference type="PROSITE" id="PS51186">
    <property type="entry name" value="GNAT"/>
    <property type="match status" value="1"/>
</dbReference>
<dbReference type="AlphaFoldDB" id="A0A918Y1N3"/>
<sequence>MSEATAVAPAAEGSAAPAAAADANAAATGGVGATGNVVVLDGDADGGADAHRGAGTGLAAGAGGVSAVPVTGSGQAQAVAVTGHVLTGHVLDNPALGSLAGPHARFAERYGRVLRYPVDVSPWLALPDEPEDGDWADVAALAGAGAEVALAGFDGSLPDGWEVTFRIEGVQLVDDGLAAAPDAEAVLLGPGDVPEMLDLVARTRPGPFLPRTVELGTYLGIRRDGALVAMAGERLHPPGWTEISAVCTDPAFRGQGLATRLILAVAHGIRERGETPFLHTGAGNTAAVRLYESMGFRLRRRTTFLGGRVPGSWPAAAPGDRQARTGVQASSSGRGQSL</sequence>
<feature type="region of interest" description="Disordered" evidence="3">
    <location>
        <begin position="309"/>
        <end position="338"/>
    </location>
</feature>
<protein>
    <recommendedName>
        <fullName evidence="4">N-acetyltransferase domain-containing protein</fullName>
    </recommendedName>
</protein>
<feature type="compositionally biased region" description="Polar residues" evidence="3">
    <location>
        <begin position="325"/>
        <end position="338"/>
    </location>
</feature>
<keyword evidence="1" id="KW-0808">Transferase</keyword>
<dbReference type="CDD" id="cd04301">
    <property type="entry name" value="NAT_SF"/>
    <property type="match status" value="1"/>
</dbReference>
<evidence type="ECO:0000313" key="6">
    <source>
        <dbReference type="Proteomes" id="UP000608955"/>
    </source>
</evidence>
<dbReference type="Gene3D" id="3.40.630.30">
    <property type="match status" value="1"/>
</dbReference>
<evidence type="ECO:0000256" key="2">
    <source>
        <dbReference type="ARBA" id="ARBA00023315"/>
    </source>
</evidence>
<dbReference type="SUPFAM" id="SSF55729">
    <property type="entry name" value="Acyl-CoA N-acyltransferases (Nat)"/>
    <property type="match status" value="1"/>
</dbReference>
<name>A0A918Y1N3_9ACTN</name>
<proteinExistence type="predicted"/>
<dbReference type="PANTHER" id="PTHR43420">
    <property type="entry name" value="ACETYLTRANSFERASE"/>
    <property type="match status" value="1"/>
</dbReference>
<organism evidence="5 6">
    <name type="scientific">Streptomyces naganishii JCM 4654</name>
    <dbReference type="NCBI Taxonomy" id="1306179"/>
    <lineage>
        <taxon>Bacteria</taxon>
        <taxon>Bacillati</taxon>
        <taxon>Actinomycetota</taxon>
        <taxon>Actinomycetes</taxon>
        <taxon>Kitasatosporales</taxon>
        <taxon>Streptomycetaceae</taxon>
        <taxon>Streptomyces</taxon>
    </lineage>
</organism>